<proteinExistence type="predicted"/>
<name>A0A8S9YP76_9TREM</name>
<organism evidence="1 2">
    <name type="scientific">Paragonimus skrjabini miyazakii</name>
    <dbReference type="NCBI Taxonomy" id="59628"/>
    <lineage>
        <taxon>Eukaryota</taxon>
        <taxon>Metazoa</taxon>
        <taxon>Spiralia</taxon>
        <taxon>Lophotrochozoa</taxon>
        <taxon>Platyhelminthes</taxon>
        <taxon>Trematoda</taxon>
        <taxon>Digenea</taxon>
        <taxon>Plagiorchiida</taxon>
        <taxon>Troglotremata</taxon>
        <taxon>Troglotrematidae</taxon>
        <taxon>Paragonimus</taxon>
    </lineage>
</organism>
<dbReference type="Proteomes" id="UP000822476">
    <property type="component" value="Unassembled WGS sequence"/>
</dbReference>
<sequence length="98" mass="11368">MFMDRNSLSSLQLPKIYRLWKGFTSISTVYGRRIDSCKTVCTVNIHLRRTGTRQSSRHDRALSTASYRGVETLEQATQTLDVPVNMLEQYRIENEALR</sequence>
<dbReference type="AlphaFoldDB" id="A0A8S9YP76"/>
<accession>A0A8S9YP76</accession>
<comment type="caution">
    <text evidence="1">The sequence shown here is derived from an EMBL/GenBank/DDBJ whole genome shotgun (WGS) entry which is preliminary data.</text>
</comment>
<gene>
    <name evidence="1" type="ORF">EG68_08277</name>
</gene>
<dbReference type="OrthoDB" id="10503657at2759"/>
<reference evidence="1" key="1">
    <citation type="submission" date="2019-07" db="EMBL/GenBank/DDBJ databases">
        <title>Annotation for the trematode Paragonimus miyazaki's.</title>
        <authorList>
            <person name="Choi Y.-J."/>
        </authorList>
    </citation>
    <scope>NUCLEOTIDE SEQUENCE</scope>
    <source>
        <strain evidence="1">Japan</strain>
    </source>
</reference>
<evidence type="ECO:0000313" key="2">
    <source>
        <dbReference type="Proteomes" id="UP000822476"/>
    </source>
</evidence>
<dbReference type="EMBL" id="JTDE01004630">
    <property type="protein sequence ID" value="KAF7254813.1"/>
    <property type="molecule type" value="Genomic_DNA"/>
</dbReference>
<protein>
    <submittedName>
        <fullName evidence="1">Uncharacterized protein</fullName>
    </submittedName>
</protein>
<keyword evidence="2" id="KW-1185">Reference proteome</keyword>
<evidence type="ECO:0000313" key="1">
    <source>
        <dbReference type="EMBL" id="KAF7254813.1"/>
    </source>
</evidence>